<dbReference type="VEuPathDB" id="FungiDB:FVEG_14638"/>
<evidence type="ECO:0000313" key="2">
    <source>
        <dbReference type="Proteomes" id="UP000009096"/>
    </source>
</evidence>
<sequence length="118" mass="13554">MTSSYHLQQVNNVLNRTTLECLHMLSVYHNLLIKNAIRFENALLFNASTWAAVHTTQLVFPSHCPSPDEAFSLGSHTLINQYDTTVTMSQLSEEFIALEWTMTNLQRHMRNLRTDSSN</sequence>
<gene>
    <name evidence="1" type="ORF">FVEG_14638</name>
</gene>
<dbReference type="EMBL" id="CM000578">
    <property type="protein sequence ID" value="EWG36216.1"/>
    <property type="molecule type" value="Genomic_DNA"/>
</dbReference>
<dbReference type="GeneID" id="30071514"/>
<reference evidence="1 2" key="1">
    <citation type="journal article" date="2010" name="Nature">
        <title>Comparative genomics reveals mobile pathogenicity chromosomes in Fusarium.</title>
        <authorList>
            <person name="Ma L.J."/>
            <person name="van der Does H.C."/>
            <person name="Borkovich K.A."/>
            <person name="Coleman J.J."/>
            <person name="Daboussi M.J."/>
            <person name="Di Pietro A."/>
            <person name="Dufresne M."/>
            <person name="Freitag M."/>
            <person name="Grabherr M."/>
            <person name="Henrissat B."/>
            <person name="Houterman P.M."/>
            <person name="Kang S."/>
            <person name="Shim W.B."/>
            <person name="Woloshuk C."/>
            <person name="Xie X."/>
            <person name="Xu J.R."/>
            <person name="Antoniw J."/>
            <person name="Baker S.E."/>
            <person name="Bluhm B.H."/>
            <person name="Breakspear A."/>
            <person name="Brown D.W."/>
            <person name="Butchko R.A."/>
            <person name="Chapman S."/>
            <person name="Coulson R."/>
            <person name="Coutinho P.M."/>
            <person name="Danchin E.G."/>
            <person name="Diener A."/>
            <person name="Gale L.R."/>
            <person name="Gardiner D.M."/>
            <person name="Goff S."/>
            <person name="Hammond-Kosack K.E."/>
            <person name="Hilburn K."/>
            <person name="Hua-Van A."/>
            <person name="Jonkers W."/>
            <person name="Kazan K."/>
            <person name="Kodira C.D."/>
            <person name="Koehrsen M."/>
            <person name="Kumar L."/>
            <person name="Lee Y.H."/>
            <person name="Li L."/>
            <person name="Manners J.M."/>
            <person name="Miranda-Saavedra D."/>
            <person name="Mukherjee M."/>
            <person name="Park G."/>
            <person name="Park J."/>
            <person name="Park S.Y."/>
            <person name="Proctor R.H."/>
            <person name="Regev A."/>
            <person name="Ruiz-Roldan M.C."/>
            <person name="Sain D."/>
            <person name="Sakthikumar S."/>
            <person name="Sykes S."/>
            <person name="Schwartz D.C."/>
            <person name="Turgeon B.G."/>
            <person name="Wapinski I."/>
            <person name="Yoder O."/>
            <person name="Young S."/>
            <person name="Zeng Q."/>
            <person name="Zhou S."/>
            <person name="Galagan J."/>
            <person name="Cuomo C.A."/>
            <person name="Kistler H.C."/>
            <person name="Rep M."/>
        </authorList>
    </citation>
    <scope>NUCLEOTIDE SEQUENCE [LARGE SCALE GENOMIC DNA]</scope>
    <source>
        <strain evidence="2">M3125 / FGSC 7600</strain>
    </source>
</reference>
<proteinExistence type="predicted"/>
<dbReference type="EMBL" id="DS022242">
    <property type="protein sequence ID" value="EWG36216.1"/>
    <property type="molecule type" value="Genomic_DNA"/>
</dbReference>
<dbReference type="KEGG" id="fvr:FVEG_14638"/>
<name>W7LCB1_GIBM7</name>
<accession>W7LCB1</accession>
<dbReference type="Proteomes" id="UP000009096">
    <property type="component" value="Chromosome 1"/>
</dbReference>
<organism evidence="1 2">
    <name type="scientific">Gibberella moniliformis (strain M3125 / FGSC 7600)</name>
    <name type="common">Maize ear and stalk rot fungus</name>
    <name type="synonym">Fusarium verticillioides</name>
    <dbReference type="NCBI Taxonomy" id="334819"/>
    <lineage>
        <taxon>Eukaryota</taxon>
        <taxon>Fungi</taxon>
        <taxon>Dikarya</taxon>
        <taxon>Ascomycota</taxon>
        <taxon>Pezizomycotina</taxon>
        <taxon>Sordariomycetes</taxon>
        <taxon>Hypocreomycetidae</taxon>
        <taxon>Hypocreales</taxon>
        <taxon>Nectriaceae</taxon>
        <taxon>Fusarium</taxon>
        <taxon>Fusarium fujikuroi species complex</taxon>
    </lineage>
</organism>
<evidence type="ECO:0000313" key="1">
    <source>
        <dbReference type="EMBL" id="EWG36216.1"/>
    </source>
</evidence>
<protein>
    <submittedName>
        <fullName evidence="1">Uncharacterized protein</fullName>
    </submittedName>
</protein>
<dbReference type="AlphaFoldDB" id="W7LCB1"/>
<dbReference type="RefSeq" id="XP_018742407.1">
    <property type="nucleotide sequence ID" value="XM_018903586.1"/>
</dbReference>
<keyword evidence="2" id="KW-1185">Reference proteome</keyword>